<organism evidence="1">
    <name type="scientific">viral metagenome</name>
    <dbReference type="NCBI Taxonomy" id="1070528"/>
    <lineage>
        <taxon>unclassified sequences</taxon>
        <taxon>metagenomes</taxon>
        <taxon>organismal metagenomes</taxon>
    </lineage>
</organism>
<sequence>MNIKHRFVPAKFERLISVTTEISNNDIVEVTFAIDNGGSITIPASHLEYKSMTIDNKDKSVTILITELFLTQNGLYHHVIWDPK</sequence>
<accession>A0A6M3L2Q2</accession>
<dbReference type="EMBL" id="MT142725">
    <property type="protein sequence ID" value="QJA87665.1"/>
    <property type="molecule type" value="Genomic_DNA"/>
</dbReference>
<name>A0A6M3L2Q2_9ZZZZ</name>
<gene>
    <name evidence="1" type="ORF">MM415B02918_0002</name>
</gene>
<dbReference type="AlphaFoldDB" id="A0A6M3L2Q2"/>
<reference evidence="1" key="1">
    <citation type="submission" date="2020-03" db="EMBL/GenBank/DDBJ databases">
        <title>The deep terrestrial virosphere.</title>
        <authorList>
            <person name="Holmfeldt K."/>
            <person name="Nilsson E."/>
            <person name="Simone D."/>
            <person name="Lopez-Fernandez M."/>
            <person name="Wu X."/>
            <person name="de Brujin I."/>
            <person name="Lundin D."/>
            <person name="Andersson A."/>
            <person name="Bertilsson S."/>
            <person name="Dopson M."/>
        </authorList>
    </citation>
    <scope>NUCLEOTIDE SEQUENCE</scope>
    <source>
        <strain evidence="1">MM415B02918</strain>
    </source>
</reference>
<proteinExistence type="predicted"/>
<evidence type="ECO:0000313" key="1">
    <source>
        <dbReference type="EMBL" id="QJA87665.1"/>
    </source>
</evidence>
<protein>
    <submittedName>
        <fullName evidence="1">Uncharacterized protein</fullName>
    </submittedName>
</protein>